<dbReference type="PANTHER" id="PTHR11972:SF69">
    <property type="entry name" value="FERRIC REDUCTION OXIDASE 6-RELATED"/>
    <property type="match status" value="1"/>
</dbReference>
<protein>
    <recommendedName>
        <fullName evidence="8">FAD-binding FR-type domain-containing protein</fullName>
    </recommendedName>
</protein>
<dbReference type="Gene3D" id="3.40.50.80">
    <property type="entry name" value="Nucleotide-binding domain of ferredoxin-NADP reductase (FNR) module"/>
    <property type="match status" value="1"/>
</dbReference>
<dbReference type="Pfam" id="PF08022">
    <property type="entry name" value="FAD_binding_8"/>
    <property type="match status" value="1"/>
</dbReference>
<evidence type="ECO:0000313" key="10">
    <source>
        <dbReference type="Proteomes" id="UP000612055"/>
    </source>
</evidence>
<dbReference type="InterPro" id="IPR017927">
    <property type="entry name" value="FAD-bd_FR_type"/>
</dbReference>
<reference evidence="9" key="1">
    <citation type="journal article" date="2020" name="bioRxiv">
        <title>Comparative genomics of Chlamydomonas.</title>
        <authorList>
            <person name="Craig R.J."/>
            <person name="Hasan A.R."/>
            <person name="Ness R.W."/>
            <person name="Keightley P.D."/>
        </authorList>
    </citation>
    <scope>NUCLEOTIDE SEQUENCE</scope>
    <source>
        <strain evidence="9">CCAP 11/70</strain>
    </source>
</reference>
<sequence>MALTVNGLVQSPALRTSLAAFFWLLVLAGGATFGFFLCVTPTRWFQVRNAELIAWRSTLILTGDSVLPNVTVGRATPLLSSTNSFLLIWQWAATLAAAMGAVGLWWVWSLPALAPKTSAAHDKPSGFVAGASRLARKAAHRTKRVLQWRVPPRGLWQTLLGPGGLSVLDLILILFWIGIHILWLHEMTMRVVDNRRMNPPPPSPKKSSSPALAPTTSGSAPSTSPAGATGDATNATARGLAEEAFVVRRRLLAHPTAPATAPSSSSPAVSAPSSDPTSPASTKPDSSSSAPTNATRAAAPPPPARVLKPLPKVVQESVFKYAGWVGRLDILLLFFPLPRCNFLGWLIGADFPQLIKYHRWLGHGTMLVYSLHGIGYMSYWTAEGTLSTMLDWGMGAGVNRLSGLVALCGGWLLWVTALPYIRRKLFNLFYACHCLGAIIFMLFAFMHRKDVATWVMPGVILYLLDVTLRTLQQWFNSTAATVQPEGGPKAAAAALTAATQASVSPNGDVLSLSISCDQALTWTGSDIVFLNVPAVSWLQWHPFTIASPCTAVGEGGRRLLQLHIKSYDRWTKRLVARLASDPAPLKLHVSGPYPGPSHSALEPTARHVLIAGGIGVTPVLGMLRDLIAARRSAAAASNGSGPLSPVSFIWVSRSADELSLLPEDVAQEASRGKGGWLDVRLFLTGGSAQSKADGTTKALTASPSAIRLRVDTLRARCAAPCSAADGPAAARPLLHPYVTGPLMWACCAVLSFVGAFGGLLAAQGYDAAMARTVKTRDDFSYVGMLLFVCLGLGAVLPPAALMLAWHTSIRLRSRRSSGAASRDSSSSSPSPTAAVRISADAHGPGSVSSSGSPADSAYPCAGNMPVHAKAARTSEDSTADNSPVPSFLARFLAHGRPDLATLLEGAAADAEEEQEAAGFGRVVNVFVAGPAALVGRVEQLCAERNGAAWAAGRRAYLECTPLTHEL</sequence>
<evidence type="ECO:0000259" key="8">
    <source>
        <dbReference type="PROSITE" id="PS51384"/>
    </source>
</evidence>
<keyword evidence="5 7" id="KW-0472">Membrane</keyword>
<feature type="transmembrane region" description="Helical" evidence="7">
    <location>
        <begin position="741"/>
        <end position="761"/>
    </location>
</feature>
<feature type="region of interest" description="Disordered" evidence="6">
    <location>
        <begin position="256"/>
        <end position="303"/>
    </location>
</feature>
<feature type="transmembrane region" description="Helical" evidence="7">
    <location>
        <begin position="401"/>
        <end position="421"/>
    </location>
</feature>
<accession>A0A835YAW3</accession>
<dbReference type="SFLD" id="SFLDG01168">
    <property type="entry name" value="Ferric_reductase_subgroup_(FRE"/>
    <property type="match status" value="1"/>
</dbReference>
<dbReference type="Pfam" id="PF08030">
    <property type="entry name" value="NAD_binding_6"/>
    <property type="match status" value="1"/>
</dbReference>
<gene>
    <name evidence="9" type="ORF">HYH03_004606</name>
</gene>
<dbReference type="OrthoDB" id="167398at2759"/>
<comment type="caution">
    <text evidence="9">The sequence shown here is derived from an EMBL/GenBank/DDBJ whole genome shotgun (WGS) entry which is preliminary data.</text>
</comment>
<evidence type="ECO:0000256" key="4">
    <source>
        <dbReference type="ARBA" id="ARBA00023002"/>
    </source>
</evidence>
<keyword evidence="3 7" id="KW-1133">Transmembrane helix</keyword>
<feature type="compositionally biased region" description="Low complexity" evidence="6">
    <location>
        <begin position="205"/>
        <end position="233"/>
    </location>
</feature>
<dbReference type="CDD" id="cd06186">
    <property type="entry name" value="NOX_Duox_like_FAD_NADP"/>
    <property type="match status" value="1"/>
</dbReference>
<evidence type="ECO:0000256" key="6">
    <source>
        <dbReference type="SAM" id="MobiDB-lite"/>
    </source>
</evidence>
<feature type="compositionally biased region" description="Low complexity" evidence="6">
    <location>
        <begin position="256"/>
        <end position="298"/>
    </location>
</feature>
<feature type="transmembrane region" description="Helical" evidence="7">
    <location>
        <begin position="165"/>
        <end position="185"/>
    </location>
</feature>
<feature type="region of interest" description="Disordered" evidence="6">
    <location>
        <begin position="816"/>
        <end position="858"/>
    </location>
</feature>
<evidence type="ECO:0000256" key="7">
    <source>
        <dbReference type="SAM" id="Phobius"/>
    </source>
</evidence>
<dbReference type="Proteomes" id="UP000612055">
    <property type="component" value="Unassembled WGS sequence"/>
</dbReference>
<dbReference type="SUPFAM" id="SSF52343">
    <property type="entry name" value="Ferredoxin reductase-like, C-terminal NADP-linked domain"/>
    <property type="match status" value="1"/>
</dbReference>
<keyword evidence="4" id="KW-0560">Oxidoreductase</keyword>
<dbReference type="InterPro" id="IPR013130">
    <property type="entry name" value="Fe3_Rdtase_TM_dom"/>
</dbReference>
<dbReference type="Pfam" id="PF01794">
    <property type="entry name" value="Ferric_reduct"/>
    <property type="match status" value="1"/>
</dbReference>
<dbReference type="InterPro" id="IPR013112">
    <property type="entry name" value="FAD-bd_8"/>
</dbReference>
<feature type="transmembrane region" description="Helical" evidence="7">
    <location>
        <begin position="781"/>
        <end position="805"/>
    </location>
</feature>
<feature type="transmembrane region" description="Helical" evidence="7">
    <location>
        <begin position="86"/>
        <end position="108"/>
    </location>
</feature>
<evidence type="ECO:0000256" key="3">
    <source>
        <dbReference type="ARBA" id="ARBA00022989"/>
    </source>
</evidence>
<keyword evidence="10" id="KW-1185">Reference proteome</keyword>
<dbReference type="EMBL" id="JAEHOE010000014">
    <property type="protein sequence ID" value="KAG2497451.1"/>
    <property type="molecule type" value="Genomic_DNA"/>
</dbReference>
<dbReference type="PANTHER" id="PTHR11972">
    <property type="entry name" value="NADPH OXIDASE"/>
    <property type="match status" value="1"/>
</dbReference>
<dbReference type="InterPro" id="IPR013121">
    <property type="entry name" value="Fe_red_NAD-bd_6"/>
</dbReference>
<feature type="transmembrane region" description="Helical" evidence="7">
    <location>
        <begin position="360"/>
        <end position="381"/>
    </location>
</feature>
<feature type="transmembrane region" description="Helical" evidence="7">
    <location>
        <begin position="428"/>
        <end position="445"/>
    </location>
</feature>
<dbReference type="AlphaFoldDB" id="A0A835YAW3"/>
<evidence type="ECO:0000256" key="2">
    <source>
        <dbReference type="ARBA" id="ARBA00022692"/>
    </source>
</evidence>
<dbReference type="GO" id="GO:0005886">
    <property type="term" value="C:plasma membrane"/>
    <property type="evidence" value="ECO:0007669"/>
    <property type="project" value="TreeGrafter"/>
</dbReference>
<dbReference type="GO" id="GO:0016491">
    <property type="term" value="F:oxidoreductase activity"/>
    <property type="evidence" value="ECO:0007669"/>
    <property type="project" value="UniProtKB-KW"/>
</dbReference>
<proteinExistence type="predicted"/>
<evidence type="ECO:0000313" key="9">
    <source>
        <dbReference type="EMBL" id="KAG2497451.1"/>
    </source>
</evidence>
<organism evidence="9 10">
    <name type="scientific">Edaphochlamys debaryana</name>
    <dbReference type="NCBI Taxonomy" id="47281"/>
    <lineage>
        <taxon>Eukaryota</taxon>
        <taxon>Viridiplantae</taxon>
        <taxon>Chlorophyta</taxon>
        <taxon>core chlorophytes</taxon>
        <taxon>Chlorophyceae</taxon>
        <taxon>CS clade</taxon>
        <taxon>Chlamydomonadales</taxon>
        <taxon>Chlamydomonadales incertae sedis</taxon>
        <taxon>Edaphochlamys</taxon>
    </lineage>
</organism>
<feature type="domain" description="FAD-binding FR-type" evidence="8">
    <location>
        <begin position="488"/>
        <end position="599"/>
    </location>
</feature>
<dbReference type="InterPro" id="IPR039261">
    <property type="entry name" value="FNR_nucleotide-bd"/>
</dbReference>
<keyword evidence="2 7" id="KW-0812">Transmembrane</keyword>
<dbReference type="InterPro" id="IPR050369">
    <property type="entry name" value="RBOH/FRE"/>
</dbReference>
<feature type="region of interest" description="Disordered" evidence="6">
    <location>
        <begin position="195"/>
        <end position="233"/>
    </location>
</feature>
<dbReference type="SFLD" id="SFLDS00052">
    <property type="entry name" value="Ferric_Reductase_Domain"/>
    <property type="match status" value="1"/>
</dbReference>
<comment type="subcellular location">
    <subcellularLocation>
        <location evidence="1">Membrane</location>
        <topology evidence="1">Multi-pass membrane protein</topology>
    </subcellularLocation>
</comment>
<name>A0A835YAW3_9CHLO</name>
<feature type="transmembrane region" description="Helical" evidence="7">
    <location>
        <begin position="20"/>
        <end position="39"/>
    </location>
</feature>
<evidence type="ECO:0000256" key="1">
    <source>
        <dbReference type="ARBA" id="ARBA00004141"/>
    </source>
</evidence>
<dbReference type="PROSITE" id="PS51384">
    <property type="entry name" value="FAD_FR"/>
    <property type="match status" value="1"/>
</dbReference>
<evidence type="ECO:0000256" key="5">
    <source>
        <dbReference type="ARBA" id="ARBA00023136"/>
    </source>
</evidence>